<dbReference type="KEGG" id="nta:107783848"/>
<protein>
    <recommendedName>
        <fullName evidence="3">Reverse transcriptase domain-containing protein</fullName>
    </recommendedName>
</protein>
<evidence type="ECO:0008006" key="3">
    <source>
        <dbReference type="Google" id="ProtNLM"/>
    </source>
</evidence>
<gene>
    <name evidence="2" type="primary">LOC107783848</name>
</gene>
<dbReference type="AlphaFoldDB" id="A0A1S3Z7B0"/>
<dbReference type="PANTHER" id="PTHR33223">
    <property type="entry name" value="CCHC-TYPE DOMAIN-CONTAINING PROTEIN"/>
    <property type="match status" value="1"/>
</dbReference>
<feature type="compositionally biased region" description="Basic and acidic residues" evidence="1">
    <location>
        <begin position="191"/>
        <end position="223"/>
    </location>
</feature>
<evidence type="ECO:0000256" key="1">
    <source>
        <dbReference type="SAM" id="MobiDB-lite"/>
    </source>
</evidence>
<name>A0A1S3Z7B0_TOBAC</name>
<sequence>MDQIPGAPPMLKGSDSRKYTQLLFKPSATPELILKRFKMSNMPKYDGTSDPQEHITTYTTAVKGYDLAPHKIESVLLKKLGETLTKGALTWKVHVRKADIFKITQGESELLMELVTKFQKERMLLPALRDECAAEAFTKTLNPRSSYASWKWKESLLDFQATTWVDVHNQYESNIKIKDDQLGFSVSANGQDREKNKEKLKDNFDTDRRSSRGREDATEDKEISGSLDSSYPRLSEYNFNVSIVELVSAMRNIKETWFLKPMRSDPSQKDSNLWCEYHGTNDYQTGDCRHLCKEVETLQKNGHLRELLSDRTKIITTAIAIKQSLRKQERILHI</sequence>
<organism evidence="2">
    <name type="scientific">Nicotiana tabacum</name>
    <name type="common">Common tobacco</name>
    <dbReference type="NCBI Taxonomy" id="4097"/>
    <lineage>
        <taxon>Eukaryota</taxon>
        <taxon>Viridiplantae</taxon>
        <taxon>Streptophyta</taxon>
        <taxon>Embryophyta</taxon>
        <taxon>Tracheophyta</taxon>
        <taxon>Spermatophyta</taxon>
        <taxon>Magnoliopsida</taxon>
        <taxon>eudicotyledons</taxon>
        <taxon>Gunneridae</taxon>
        <taxon>Pentapetalae</taxon>
        <taxon>asterids</taxon>
        <taxon>lamiids</taxon>
        <taxon>Solanales</taxon>
        <taxon>Solanaceae</taxon>
        <taxon>Nicotianoideae</taxon>
        <taxon>Nicotianeae</taxon>
        <taxon>Nicotiana</taxon>
    </lineage>
</organism>
<feature type="region of interest" description="Disordered" evidence="1">
    <location>
        <begin position="187"/>
        <end position="227"/>
    </location>
</feature>
<accession>A0A1S3Z7B0</accession>
<reference evidence="2" key="1">
    <citation type="submission" date="2025-08" db="UniProtKB">
        <authorList>
            <consortium name="RefSeq"/>
        </authorList>
    </citation>
    <scope>IDENTIFICATION</scope>
</reference>
<proteinExistence type="predicted"/>
<dbReference type="PANTHER" id="PTHR33223:SF11">
    <property type="entry name" value="ELEMENT PROTEIN, PUTATIVE-RELATED"/>
    <property type="match status" value="1"/>
</dbReference>
<dbReference type="OrthoDB" id="1740536at2759"/>
<dbReference type="RefSeq" id="XP_016460360.1">
    <property type="nucleotide sequence ID" value="XM_016604874.1"/>
</dbReference>
<evidence type="ECO:0000313" key="2">
    <source>
        <dbReference type="RefSeq" id="XP_016460360.1"/>
    </source>
</evidence>
<dbReference type="PaxDb" id="4097-A0A1S3Z7B0"/>